<dbReference type="InterPro" id="IPR006300">
    <property type="entry name" value="FlgB"/>
</dbReference>
<dbReference type="NCBIfam" id="TIGR01396">
    <property type="entry name" value="FlgB"/>
    <property type="match status" value="1"/>
</dbReference>
<evidence type="ECO:0000256" key="5">
    <source>
        <dbReference type="ARBA" id="ARBA00024934"/>
    </source>
</evidence>
<comment type="subunit">
    <text evidence="6">The basal body constitutes a major portion of the flagellar organelle and consists of a number of rings mounted on a central rod. In Gram-negative bacteria, at least four rings, L, P, S and M are present, whereas Gram-positive bacteria lack the L and P rings. The rod consists of about 26 subunits of FlgG in the distal portion, and FlgB, FlgC and FlgF build up the proximal portion of the rod with about 6 subunits each. Rod assembly occurs by export via the flagellum-specific pathway of its constituent proteins and by their incorporation into the rod structure in the probable order of FlgB, FlgC, FlgF and FlgG. Another protein, FliE, also assembles onto the stable rod structure.</text>
</comment>
<sequence>MDVLDKYFGVHGDALALRSKRLEMLASNIANAATPGFKARDIDFAAELKRAEGGGAGLQATSAAHIAQGTPGFGGDALYRIPVQSSLDGNTVELSVEQTKFGENAVQYQTTLSFLNGRINTLMRAMKGE</sequence>
<dbReference type="PROSITE" id="PS00588">
    <property type="entry name" value="FLAGELLA_BB_ROD"/>
    <property type="match status" value="1"/>
</dbReference>
<evidence type="ECO:0000256" key="4">
    <source>
        <dbReference type="ARBA" id="ARBA00023143"/>
    </source>
</evidence>
<dbReference type="GO" id="GO:0030694">
    <property type="term" value="C:bacterial-type flagellum basal body, rod"/>
    <property type="evidence" value="ECO:0007669"/>
    <property type="project" value="InterPro"/>
</dbReference>
<dbReference type="GO" id="GO:0071978">
    <property type="term" value="P:bacterial-type flagellum-dependent swarming motility"/>
    <property type="evidence" value="ECO:0007669"/>
    <property type="project" value="TreeGrafter"/>
</dbReference>
<evidence type="ECO:0000259" key="8">
    <source>
        <dbReference type="Pfam" id="PF00460"/>
    </source>
</evidence>
<feature type="domain" description="Flagellar basal body rod protein N-terminal" evidence="8">
    <location>
        <begin position="10"/>
        <end position="38"/>
    </location>
</feature>
<comment type="similarity">
    <text evidence="2 7">Belongs to the flagella basal body rod proteins family.</text>
</comment>
<dbReference type="RefSeq" id="WP_072596788.1">
    <property type="nucleotide sequence ID" value="NZ_CP018221.1"/>
</dbReference>
<evidence type="ECO:0000256" key="1">
    <source>
        <dbReference type="ARBA" id="ARBA00004117"/>
    </source>
</evidence>
<keyword evidence="9" id="KW-0969">Cilium</keyword>
<keyword evidence="9" id="KW-0966">Cell projection</keyword>
<reference evidence="10" key="1">
    <citation type="submission" date="2016-11" db="EMBL/GenBank/DDBJ databases">
        <title>Complete Genome Sequence of alachlor-degrading Sphingomonas sp. strain JJ-A5.</title>
        <authorList>
            <person name="Lee H."/>
            <person name="Ka J.-O."/>
        </authorList>
    </citation>
    <scope>NUCLEOTIDE SEQUENCE [LARGE SCALE GENOMIC DNA]</scope>
    <source>
        <strain evidence="10">JJ-A5</strain>
    </source>
</reference>
<dbReference type="AlphaFoldDB" id="A0A1L3ZUJ1"/>
<dbReference type="STRING" id="1921510.BSL82_07890"/>
<dbReference type="PANTHER" id="PTHR30435:SF12">
    <property type="entry name" value="FLAGELLAR BASAL BODY ROD PROTEIN FLGB"/>
    <property type="match status" value="1"/>
</dbReference>
<dbReference type="InterPro" id="IPR019776">
    <property type="entry name" value="Flagellar_basal_body_rod_CS"/>
</dbReference>
<keyword evidence="4 7" id="KW-0975">Bacterial flagellum</keyword>
<evidence type="ECO:0000313" key="10">
    <source>
        <dbReference type="Proteomes" id="UP000182063"/>
    </source>
</evidence>
<dbReference type="InterPro" id="IPR001444">
    <property type="entry name" value="Flag_bb_rod_N"/>
</dbReference>
<gene>
    <name evidence="9" type="ORF">BSL82_07890</name>
</gene>
<dbReference type="PANTHER" id="PTHR30435">
    <property type="entry name" value="FLAGELLAR PROTEIN"/>
    <property type="match status" value="1"/>
</dbReference>
<dbReference type="KEGG" id="sphj:BSL82_07890"/>
<dbReference type="Pfam" id="PF00460">
    <property type="entry name" value="Flg_bb_rod"/>
    <property type="match status" value="1"/>
</dbReference>
<dbReference type="Proteomes" id="UP000182063">
    <property type="component" value="Chromosome"/>
</dbReference>
<evidence type="ECO:0000256" key="2">
    <source>
        <dbReference type="ARBA" id="ARBA00009677"/>
    </source>
</evidence>
<evidence type="ECO:0000256" key="6">
    <source>
        <dbReference type="ARBA" id="ARBA00026072"/>
    </source>
</evidence>
<keyword evidence="10" id="KW-1185">Reference proteome</keyword>
<dbReference type="EMBL" id="CP018221">
    <property type="protein sequence ID" value="API59239.1"/>
    <property type="molecule type" value="Genomic_DNA"/>
</dbReference>
<proteinExistence type="inferred from homology"/>
<evidence type="ECO:0000256" key="3">
    <source>
        <dbReference type="ARBA" id="ARBA00014376"/>
    </source>
</evidence>
<organism evidence="9 10">
    <name type="scientific">Tardibacter chloracetimidivorans</name>
    <dbReference type="NCBI Taxonomy" id="1921510"/>
    <lineage>
        <taxon>Bacteria</taxon>
        <taxon>Pseudomonadati</taxon>
        <taxon>Pseudomonadota</taxon>
        <taxon>Alphaproteobacteria</taxon>
        <taxon>Sphingomonadales</taxon>
        <taxon>Sphingomonadaceae</taxon>
        <taxon>Tardibacter</taxon>
    </lineage>
</organism>
<comment type="subcellular location">
    <subcellularLocation>
        <location evidence="1 7">Bacterial flagellum basal body</location>
    </subcellularLocation>
</comment>
<name>A0A1L3ZUJ1_9SPHN</name>
<evidence type="ECO:0000256" key="7">
    <source>
        <dbReference type="PIRNR" id="PIRNR002889"/>
    </source>
</evidence>
<keyword evidence="9" id="KW-0282">Flagellum</keyword>
<evidence type="ECO:0000313" key="9">
    <source>
        <dbReference type="EMBL" id="API59239.1"/>
    </source>
</evidence>
<accession>A0A1L3ZUJ1</accession>
<dbReference type="PIRSF" id="PIRSF002889">
    <property type="entry name" value="Rod_FlgB"/>
    <property type="match status" value="1"/>
</dbReference>
<dbReference type="OrthoDB" id="9788334at2"/>
<protein>
    <recommendedName>
        <fullName evidence="3 7">Flagellar basal body rod protein FlgB</fullName>
    </recommendedName>
</protein>
<comment type="function">
    <text evidence="5 7">Structural component of flagellum, the bacterial motility apparatus. Part of the rod structure of flagellar basal body.</text>
</comment>